<name>A0A6J7WWY3_9CAUD</name>
<gene>
    <name evidence="1" type="ORF">UFOVP244_98</name>
</gene>
<evidence type="ECO:0000313" key="1">
    <source>
        <dbReference type="EMBL" id="CAB5221172.1"/>
    </source>
</evidence>
<protein>
    <submittedName>
        <fullName evidence="1">Uncharacterized protein</fullName>
    </submittedName>
</protein>
<dbReference type="EMBL" id="LR798292">
    <property type="protein sequence ID" value="CAB5221172.1"/>
    <property type="molecule type" value="Genomic_DNA"/>
</dbReference>
<reference evidence="1" key="1">
    <citation type="submission" date="2020-05" db="EMBL/GenBank/DDBJ databases">
        <authorList>
            <person name="Chiriac C."/>
            <person name="Salcher M."/>
            <person name="Ghai R."/>
            <person name="Kavagutti S V."/>
        </authorList>
    </citation>
    <scope>NUCLEOTIDE SEQUENCE</scope>
</reference>
<sequence>MSKALSLLKTVKKNRLNANEETLEPLDKDLAALKFKNLPYADQRPEQNVAQLDSDRQRQIASKALGAKWRRLSGVTKGSPADKQTALTVDQSMSGGAGAGAVFSVDGHPNMMAVAHKTPQADTDKLDYQKHIATPHEGLHWNINEIEKKHGPHAARAVEQHLLQKLHPDDHDAIAEIVRGSYGGSAPNSEILTHSRDILRSPASRADISTIQSGGIKGLRAANARGVNAAKFENYDQNRHKAGHKQMVAAAAALTDADVQKLASDYQARQDRKRK</sequence>
<organism evidence="1">
    <name type="scientific">uncultured Caudovirales phage</name>
    <dbReference type="NCBI Taxonomy" id="2100421"/>
    <lineage>
        <taxon>Viruses</taxon>
        <taxon>Duplodnaviria</taxon>
        <taxon>Heunggongvirae</taxon>
        <taxon>Uroviricota</taxon>
        <taxon>Caudoviricetes</taxon>
        <taxon>Peduoviridae</taxon>
        <taxon>Maltschvirus</taxon>
        <taxon>Maltschvirus maltsch</taxon>
    </lineage>
</organism>
<accession>A0A6J7WWY3</accession>
<proteinExistence type="predicted"/>